<keyword evidence="4 6" id="KW-0472">Membrane</keyword>
<sequence length="1099" mass="120141">MSTLKSHNHSPASSGSGFAPLGDPHRPENANSSSNGAASSTASPRDFGQFWIPAQAGSPLSRAGLLQPKSYMSSPSSRGSRPRNAPLHTQEDIRDYTMQLSSLPMQTPAFLAAPAPSEDAFIFPSVSHAMESDEIDHQHIPSSMSMTSVLTNPSDVVDLTASTSTLSTQTGPSTPRLRPSVPSGLSLMLSRTPEDHVGSSGTVPDDSQTSTPTVTGRDFISQFPQPPPLPSTHIPASTLPRPDEETSHISSERQPLLSDIEAVRPAYGGNNHVSSGPIGPSKPTHVTALNKLKTRLLSKDYKATSEYVLASLVKSIPAVVLGTLLNILDGISYGMIIFPTGGVFANMGGVGVSMFFVSAVIAQLTYSFGGSGFAGANGSMMIEVVPFFHILANTIAAEIGEDNPHAILATTIVAFSFSSILTGLTFFLLGALRLGSLIGFFPRHILVGCIGGVGVFLIITGFTVCTRMSDDDFDLSLTTFKFLFLDAYNLALWLPPFALAVILRIITHKYHHQLIFPLYFIIIPIIFYIVVVAASLNLSSLRDKGWLFIIDTSDDPWYKFYSYYDFRATSWSALWATLPTQLALLFFNILHPPLNVPALAVSLNHDIDTDKELVGHGYSNLLAGIFGTVPNYLVYVNTLLFYRVGGTTRISGFILAGATAALLFIGTGPIEFIPVMVVGALIFVLGIDLVKEALWDTRHRVNRLEYITIASIMVCMTVWDFVIGVLFGIIMSCFFFVIQSSQRRSIRALYTGETAMSTIRRPGAHRAYLREVSKQTTILRLQGFLFFGTITQVEETIRGLVDGPRWQREPMRFLILDIALVPGVDMSAAEAFVRVQRLLNGKQIILVISGLELDSPIEHALASVGLLVMDGVEVFSTYSDALEWTENSYLRAWFMSQKVETNAVALPGRQSEAVAFEGSLSSTPRRSHIVDAGLRTIARDQSPDLSFSDNPEPCNTLVMAFSSYAPVNRDTFLPLVPYLDRMHLPEGHILWEQGEPPDGLYIVESGILRATYRFAEYLSPTHETMVPGTLAGELSTLSGQERNARCVVERQATVWKLTSQNLSRLENEQPEFSRTFMKLVLKAAKLDYDTLIAALALRQ</sequence>
<reference evidence="9 10" key="1">
    <citation type="submission" date="2022-09" db="EMBL/GenBank/DDBJ databases">
        <authorList>
            <person name="Palmer J.M."/>
        </authorList>
    </citation>
    <scope>NUCLEOTIDE SEQUENCE [LARGE SCALE GENOMIC DNA]</scope>
    <source>
        <strain evidence="9 10">DSM 7382</strain>
    </source>
</reference>
<evidence type="ECO:0000256" key="5">
    <source>
        <dbReference type="SAM" id="MobiDB-lite"/>
    </source>
</evidence>
<evidence type="ECO:0000256" key="6">
    <source>
        <dbReference type="SAM" id="Phobius"/>
    </source>
</evidence>
<organism evidence="9 10">
    <name type="scientific">Cerrena zonata</name>
    <dbReference type="NCBI Taxonomy" id="2478898"/>
    <lineage>
        <taxon>Eukaryota</taxon>
        <taxon>Fungi</taxon>
        <taxon>Dikarya</taxon>
        <taxon>Basidiomycota</taxon>
        <taxon>Agaricomycotina</taxon>
        <taxon>Agaricomycetes</taxon>
        <taxon>Polyporales</taxon>
        <taxon>Cerrenaceae</taxon>
        <taxon>Cerrena</taxon>
    </lineage>
</organism>
<feature type="compositionally biased region" description="Polar residues" evidence="5">
    <location>
        <begin position="1"/>
        <end position="16"/>
    </location>
</feature>
<keyword evidence="3 6" id="KW-1133">Transmembrane helix</keyword>
<dbReference type="CDD" id="cd00038">
    <property type="entry name" value="CAP_ED"/>
    <property type="match status" value="1"/>
</dbReference>
<dbReference type="SMART" id="SM00100">
    <property type="entry name" value="cNMP"/>
    <property type="match status" value="1"/>
</dbReference>
<feature type="transmembrane region" description="Helical" evidence="6">
    <location>
        <begin position="654"/>
        <end position="687"/>
    </location>
</feature>
<evidence type="ECO:0000313" key="9">
    <source>
        <dbReference type="EMBL" id="KAK7681788.1"/>
    </source>
</evidence>
<feature type="domain" description="STAS" evidence="8">
    <location>
        <begin position="778"/>
        <end position="885"/>
    </location>
</feature>
<accession>A0AAW0FJA1</accession>
<dbReference type="SUPFAM" id="SSF51206">
    <property type="entry name" value="cAMP-binding domain-like"/>
    <property type="match status" value="1"/>
</dbReference>
<evidence type="ECO:0000256" key="2">
    <source>
        <dbReference type="ARBA" id="ARBA00022692"/>
    </source>
</evidence>
<evidence type="ECO:0000256" key="1">
    <source>
        <dbReference type="ARBA" id="ARBA00004141"/>
    </source>
</evidence>
<dbReference type="InterPro" id="IPR014710">
    <property type="entry name" value="RmlC-like_jellyroll"/>
</dbReference>
<evidence type="ECO:0000256" key="4">
    <source>
        <dbReference type="ARBA" id="ARBA00023136"/>
    </source>
</evidence>
<dbReference type="InterPro" id="IPR000595">
    <property type="entry name" value="cNMP-bd_dom"/>
</dbReference>
<protein>
    <submittedName>
        <fullName evidence="9">Uncharacterized protein</fullName>
    </submittedName>
</protein>
<feature type="compositionally biased region" description="Low complexity" evidence="5">
    <location>
        <begin position="29"/>
        <end position="43"/>
    </location>
</feature>
<dbReference type="InterPro" id="IPR011547">
    <property type="entry name" value="SLC26A/SulP_dom"/>
</dbReference>
<dbReference type="InterPro" id="IPR002645">
    <property type="entry name" value="STAS_dom"/>
</dbReference>
<feature type="transmembrane region" description="Helical" evidence="6">
    <location>
        <begin position="621"/>
        <end position="642"/>
    </location>
</feature>
<feature type="transmembrane region" description="Helical" evidence="6">
    <location>
        <begin position="307"/>
        <end position="328"/>
    </location>
</feature>
<dbReference type="InterPro" id="IPR052706">
    <property type="entry name" value="Membrane-Transporter-like"/>
</dbReference>
<feature type="transmembrane region" description="Helical" evidence="6">
    <location>
        <begin position="482"/>
        <end position="506"/>
    </location>
</feature>
<comment type="caution">
    <text evidence="9">The sequence shown here is derived from an EMBL/GenBank/DDBJ whole genome shotgun (WGS) entry which is preliminary data.</text>
</comment>
<dbReference type="SUPFAM" id="SSF52091">
    <property type="entry name" value="SpoIIaa-like"/>
    <property type="match status" value="1"/>
</dbReference>
<comment type="subcellular location">
    <subcellularLocation>
        <location evidence="1">Membrane</location>
        <topology evidence="1">Multi-pass membrane protein</topology>
    </subcellularLocation>
</comment>
<proteinExistence type="predicted"/>
<feature type="domain" description="Cyclic nucleotide-binding" evidence="7">
    <location>
        <begin position="963"/>
        <end position="1083"/>
    </location>
</feature>
<dbReference type="InterPro" id="IPR036513">
    <property type="entry name" value="STAS_dom_sf"/>
</dbReference>
<dbReference type="Pfam" id="PF00027">
    <property type="entry name" value="cNMP_binding"/>
    <property type="match status" value="1"/>
</dbReference>
<dbReference type="CDD" id="cd07042">
    <property type="entry name" value="STAS_SulP_like_sulfate_transporter"/>
    <property type="match status" value="1"/>
</dbReference>
<feature type="region of interest" description="Disordered" evidence="5">
    <location>
        <begin position="1"/>
        <end position="90"/>
    </location>
</feature>
<name>A0AAW0FJA1_9APHY</name>
<keyword evidence="2 6" id="KW-0812">Transmembrane</keyword>
<feature type="transmembrane region" description="Helical" evidence="6">
    <location>
        <begin position="444"/>
        <end position="462"/>
    </location>
</feature>
<feature type="transmembrane region" description="Helical" evidence="6">
    <location>
        <begin position="348"/>
        <end position="368"/>
    </location>
</feature>
<feature type="transmembrane region" description="Helical" evidence="6">
    <location>
        <begin position="380"/>
        <end position="400"/>
    </location>
</feature>
<evidence type="ECO:0000256" key="3">
    <source>
        <dbReference type="ARBA" id="ARBA00022989"/>
    </source>
</evidence>
<evidence type="ECO:0000259" key="7">
    <source>
        <dbReference type="PROSITE" id="PS50042"/>
    </source>
</evidence>
<dbReference type="InterPro" id="IPR018490">
    <property type="entry name" value="cNMP-bd_dom_sf"/>
</dbReference>
<dbReference type="AlphaFoldDB" id="A0AAW0FJA1"/>
<dbReference type="EMBL" id="JASBNA010000039">
    <property type="protein sequence ID" value="KAK7681788.1"/>
    <property type="molecule type" value="Genomic_DNA"/>
</dbReference>
<dbReference type="GO" id="GO:0016020">
    <property type="term" value="C:membrane"/>
    <property type="evidence" value="ECO:0007669"/>
    <property type="project" value="UniProtKB-SubCell"/>
</dbReference>
<feature type="transmembrane region" description="Helical" evidence="6">
    <location>
        <begin position="707"/>
        <end position="738"/>
    </location>
</feature>
<feature type="compositionally biased region" description="Low complexity" evidence="5">
    <location>
        <begin position="68"/>
        <end position="83"/>
    </location>
</feature>
<dbReference type="PANTHER" id="PTHR43310:SF4">
    <property type="entry name" value="AFR304WP"/>
    <property type="match status" value="1"/>
</dbReference>
<dbReference type="PROSITE" id="PS50042">
    <property type="entry name" value="CNMP_BINDING_3"/>
    <property type="match status" value="1"/>
</dbReference>
<feature type="compositionally biased region" description="Polar residues" evidence="5">
    <location>
        <begin position="199"/>
        <end position="214"/>
    </location>
</feature>
<evidence type="ECO:0000313" key="10">
    <source>
        <dbReference type="Proteomes" id="UP001385951"/>
    </source>
</evidence>
<feature type="region of interest" description="Disordered" evidence="5">
    <location>
        <begin position="163"/>
        <end position="255"/>
    </location>
</feature>
<dbReference type="Proteomes" id="UP001385951">
    <property type="component" value="Unassembled WGS sequence"/>
</dbReference>
<evidence type="ECO:0000259" key="8">
    <source>
        <dbReference type="PROSITE" id="PS50801"/>
    </source>
</evidence>
<dbReference type="PROSITE" id="PS50801">
    <property type="entry name" value="STAS"/>
    <property type="match status" value="1"/>
</dbReference>
<dbReference type="Gene3D" id="3.30.750.24">
    <property type="entry name" value="STAS domain"/>
    <property type="match status" value="1"/>
</dbReference>
<keyword evidence="10" id="KW-1185">Reference proteome</keyword>
<feature type="transmembrane region" description="Helical" evidence="6">
    <location>
        <begin position="518"/>
        <end position="538"/>
    </location>
</feature>
<dbReference type="PANTHER" id="PTHR43310">
    <property type="entry name" value="SULFATE TRANSPORTER YBAR-RELATED"/>
    <property type="match status" value="1"/>
</dbReference>
<feature type="transmembrane region" description="Helical" evidence="6">
    <location>
        <begin position="406"/>
        <end position="432"/>
    </location>
</feature>
<dbReference type="Gene3D" id="2.60.120.10">
    <property type="entry name" value="Jelly Rolls"/>
    <property type="match status" value="1"/>
</dbReference>
<gene>
    <name evidence="9" type="ORF">QCA50_015135</name>
</gene>
<dbReference type="Pfam" id="PF00916">
    <property type="entry name" value="Sulfate_transp"/>
    <property type="match status" value="1"/>
</dbReference>
<dbReference type="Pfam" id="PF01740">
    <property type="entry name" value="STAS"/>
    <property type="match status" value="1"/>
</dbReference>
<feature type="compositionally biased region" description="Basic and acidic residues" evidence="5">
    <location>
        <begin position="241"/>
        <end position="251"/>
    </location>
</feature>